<accession>A0A8T0RKL0</accession>
<evidence type="ECO:0000256" key="1">
    <source>
        <dbReference type="SAM" id="MobiDB-lite"/>
    </source>
</evidence>
<evidence type="ECO:0000313" key="2">
    <source>
        <dbReference type="EMBL" id="KAG2586537.1"/>
    </source>
</evidence>
<sequence>MSTREPWRVYFCGSLPRRMVGRGFSPCGMTTAVRLVGRRPLRPGVGPAGVRDRGRRSWVCFTWKEPHGGGLCGVNSSPFKKGVGGALAAGHGGLRLASLSRERARRARGGGGEREQVRWRGCDKRAARGCDRGAPWRFANRGGRRGGCYSPRTRRGAAASSSATAALCLPHLLTARPHPLPPPACGGASSRPWTMTTTGPRRRRRGRAGA</sequence>
<proteinExistence type="predicted"/>
<dbReference type="AlphaFoldDB" id="A0A8T0RKL0"/>
<gene>
    <name evidence="2" type="ORF">PVAP13_5NG131248</name>
</gene>
<evidence type="ECO:0000313" key="3">
    <source>
        <dbReference type="Proteomes" id="UP000823388"/>
    </source>
</evidence>
<reference evidence="2" key="1">
    <citation type="submission" date="2020-05" db="EMBL/GenBank/DDBJ databases">
        <title>WGS assembly of Panicum virgatum.</title>
        <authorList>
            <person name="Lovell J.T."/>
            <person name="Jenkins J."/>
            <person name="Shu S."/>
            <person name="Juenger T.E."/>
            <person name="Schmutz J."/>
        </authorList>
    </citation>
    <scope>NUCLEOTIDE SEQUENCE</scope>
    <source>
        <strain evidence="2">AP13</strain>
    </source>
</reference>
<dbReference type="Proteomes" id="UP000823388">
    <property type="component" value="Chromosome 5N"/>
</dbReference>
<feature type="region of interest" description="Disordered" evidence="1">
    <location>
        <begin position="181"/>
        <end position="210"/>
    </location>
</feature>
<name>A0A8T0RKL0_PANVG</name>
<comment type="caution">
    <text evidence="2">The sequence shown here is derived from an EMBL/GenBank/DDBJ whole genome shotgun (WGS) entry which is preliminary data.</text>
</comment>
<protein>
    <submittedName>
        <fullName evidence="2">Uncharacterized protein</fullName>
    </submittedName>
</protein>
<organism evidence="2 3">
    <name type="scientific">Panicum virgatum</name>
    <name type="common">Blackwell switchgrass</name>
    <dbReference type="NCBI Taxonomy" id="38727"/>
    <lineage>
        <taxon>Eukaryota</taxon>
        <taxon>Viridiplantae</taxon>
        <taxon>Streptophyta</taxon>
        <taxon>Embryophyta</taxon>
        <taxon>Tracheophyta</taxon>
        <taxon>Spermatophyta</taxon>
        <taxon>Magnoliopsida</taxon>
        <taxon>Liliopsida</taxon>
        <taxon>Poales</taxon>
        <taxon>Poaceae</taxon>
        <taxon>PACMAD clade</taxon>
        <taxon>Panicoideae</taxon>
        <taxon>Panicodae</taxon>
        <taxon>Paniceae</taxon>
        <taxon>Panicinae</taxon>
        <taxon>Panicum</taxon>
        <taxon>Panicum sect. Hiantes</taxon>
    </lineage>
</organism>
<dbReference type="EMBL" id="CM029046">
    <property type="protein sequence ID" value="KAG2586537.1"/>
    <property type="molecule type" value="Genomic_DNA"/>
</dbReference>
<keyword evidence="3" id="KW-1185">Reference proteome</keyword>
<feature type="compositionally biased region" description="Basic residues" evidence="1">
    <location>
        <begin position="200"/>
        <end position="210"/>
    </location>
</feature>